<dbReference type="GO" id="GO:0015074">
    <property type="term" value="P:DNA integration"/>
    <property type="evidence" value="ECO:0007669"/>
    <property type="project" value="UniProtKB-KW"/>
</dbReference>
<accession>A0A1W6ZQK7</accession>
<evidence type="ECO:0000259" key="8">
    <source>
        <dbReference type="PROSITE" id="PS51900"/>
    </source>
</evidence>
<evidence type="ECO:0000256" key="6">
    <source>
        <dbReference type="SAM" id="MobiDB-lite"/>
    </source>
</evidence>
<dbReference type="InterPro" id="IPR010998">
    <property type="entry name" value="Integrase_recombinase_N"/>
</dbReference>
<feature type="domain" description="Tyr recombinase" evidence="7">
    <location>
        <begin position="195"/>
        <end position="392"/>
    </location>
</feature>
<keyword evidence="10" id="KW-1185">Reference proteome</keyword>
<dbReference type="SUPFAM" id="SSF56349">
    <property type="entry name" value="DNA breaking-rejoining enzymes"/>
    <property type="match status" value="1"/>
</dbReference>
<dbReference type="Gene3D" id="1.10.443.10">
    <property type="entry name" value="Intergrase catalytic core"/>
    <property type="match status" value="1"/>
</dbReference>
<feature type="region of interest" description="Disordered" evidence="6">
    <location>
        <begin position="407"/>
        <end position="433"/>
    </location>
</feature>
<dbReference type="STRING" id="1235591.CAK95_11650"/>
<evidence type="ECO:0000313" key="10">
    <source>
        <dbReference type="Proteomes" id="UP000194137"/>
    </source>
</evidence>
<evidence type="ECO:0000256" key="2">
    <source>
        <dbReference type="ARBA" id="ARBA00022908"/>
    </source>
</evidence>
<dbReference type="InterPro" id="IPR044068">
    <property type="entry name" value="CB"/>
</dbReference>
<dbReference type="InterPro" id="IPR011010">
    <property type="entry name" value="DNA_brk_join_enz"/>
</dbReference>
<gene>
    <name evidence="9" type="ORF">CAK95_11650</name>
</gene>
<evidence type="ECO:0000256" key="4">
    <source>
        <dbReference type="ARBA" id="ARBA00023172"/>
    </source>
</evidence>
<dbReference type="PROSITE" id="PS51900">
    <property type="entry name" value="CB"/>
    <property type="match status" value="1"/>
</dbReference>
<feature type="domain" description="Core-binding (CB)" evidence="8">
    <location>
        <begin position="94"/>
        <end position="172"/>
    </location>
</feature>
<dbReference type="AlphaFoldDB" id="A0A1W6ZQK7"/>
<dbReference type="GO" id="GO:0003677">
    <property type="term" value="F:DNA binding"/>
    <property type="evidence" value="ECO:0007669"/>
    <property type="project" value="UniProtKB-UniRule"/>
</dbReference>
<organism evidence="9 10">
    <name type="scientific">Pseudorhodoplanes sinuspersici</name>
    <dbReference type="NCBI Taxonomy" id="1235591"/>
    <lineage>
        <taxon>Bacteria</taxon>
        <taxon>Pseudomonadati</taxon>
        <taxon>Pseudomonadota</taxon>
        <taxon>Alphaproteobacteria</taxon>
        <taxon>Hyphomicrobiales</taxon>
        <taxon>Pseudorhodoplanes</taxon>
    </lineage>
</organism>
<evidence type="ECO:0000256" key="1">
    <source>
        <dbReference type="ARBA" id="ARBA00008857"/>
    </source>
</evidence>
<keyword evidence="3 5" id="KW-0238">DNA-binding</keyword>
<dbReference type="Gene3D" id="1.10.150.130">
    <property type="match status" value="1"/>
</dbReference>
<evidence type="ECO:0008006" key="11">
    <source>
        <dbReference type="Google" id="ProtNLM"/>
    </source>
</evidence>
<dbReference type="Proteomes" id="UP000194137">
    <property type="component" value="Chromosome"/>
</dbReference>
<proteinExistence type="inferred from homology"/>
<reference evidence="9 10" key="1">
    <citation type="submission" date="2017-05" db="EMBL/GenBank/DDBJ databases">
        <title>Full genome sequence of Pseudorhodoplanes sinuspersici.</title>
        <authorList>
            <person name="Dastgheib S.M.M."/>
            <person name="Shavandi M."/>
            <person name="Tirandaz H."/>
        </authorList>
    </citation>
    <scope>NUCLEOTIDE SEQUENCE [LARGE SCALE GENOMIC DNA]</scope>
    <source>
        <strain evidence="9 10">RIPI110</strain>
    </source>
</reference>
<evidence type="ECO:0000313" key="9">
    <source>
        <dbReference type="EMBL" id="ARP99666.1"/>
    </source>
</evidence>
<dbReference type="PROSITE" id="PS51898">
    <property type="entry name" value="TYR_RECOMBINASE"/>
    <property type="match status" value="1"/>
</dbReference>
<keyword evidence="2" id="KW-0229">DNA integration</keyword>
<comment type="similarity">
    <text evidence="1">Belongs to the 'phage' integrase family.</text>
</comment>
<dbReference type="InterPro" id="IPR050808">
    <property type="entry name" value="Phage_Integrase"/>
</dbReference>
<dbReference type="InterPro" id="IPR013762">
    <property type="entry name" value="Integrase-like_cat_sf"/>
</dbReference>
<name>A0A1W6ZQK7_9HYPH</name>
<dbReference type="EMBL" id="CP021112">
    <property type="protein sequence ID" value="ARP99666.1"/>
    <property type="molecule type" value="Genomic_DNA"/>
</dbReference>
<dbReference type="KEGG" id="psin:CAK95_11650"/>
<dbReference type="InterPro" id="IPR002104">
    <property type="entry name" value="Integrase_catalytic"/>
</dbReference>
<evidence type="ECO:0000256" key="5">
    <source>
        <dbReference type="PROSITE-ProRule" id="PRU01248"/>
    </source>
</evidence>
<protein>
    <recommendedName>
        <fullName evidence="11">Tyr recombinase domain-containing protein</fullName>
    </recommendedName>
</protein>
<sequence>MPADVLALARGRCITFRLPIGQGNEVSVVVTVRREISLSLRTPIAMLAKERHAAIVLQFERWCIAVRTGQTDSPRQADDISAPSLPVLNEQTPLTFEALWKLWEREAKPAPSTISTWWGYVLQFQQHLGHKDPRRVTPDDVVAWKDALLARGLTSVRDGHLAAIKTLFNYGVANRLLKRNPAQGVTTARKTRAGKRRLPYDDDEVARLLSLADHATRLSRRWLPWLTAFSGARIGEVAQLWGNRVVVVDGIHVMKIAPAADGGTIKNAGSERDVPIHPAIIERGFLDFVQAKGDGPLFYGTGRKKKLKSNGRPSKHASKGIANHLATWIREQGFTNPRKDPNHALRHWFKSKCLKMGTQDSVVDAIQGHTHESESADIYRHVTLEMMSEAINRIPVPVMTAQPNLMRLPQTDPHQSPNPLADASERRRAHSRH</sequence>
<dbReference type="GO" id="GO:0006310">
    <property type="term" value="P:DNA recombination"/>
    <property type="evidence" value="ECO:0007669"/>
    <property type="project" value="UniProtKB-KW"/>
</dbReference>
<dbReference type="PANTHER" id="PTHR30629:SF2">
    <property type="entry name" value="PROPHAGE INTEGRASE INTS-RELATED"/>
    <property type="match status" value="1"/>
</dbReference>
<evidence type="ECO:0000259" key="7">
    <source>
        <dbReference type="PROSITE" id="PS51898"/>
    </source>
</evidence>
<evidence type="ECO:0000256" key="3">
    <source>
        <dbReference type="ARBA" id="ARBA00023125"/>
    </source>
</evidence>
<dbReference type="PANTHER" id="PTHR30629">
    <property type="entry name" value="PROPHAGE INTEGRASE"/>
    <property type="match status" value="1"/>
</dbReference>
<keyword evidence="4" id="KW-0233">DNA recombination</keyword>